<sequence>MSPEKEQRNKNGVTRRKYITAESTVMPKVSIQSERRYNRSPITATALKGVQLSDNASDFPKTTFTSAVSLKTVTLAMQGLRERFAVFDSKLDSLSNRTAQVENRCQ</sequence>
<reference evidence="1" key="1">
    <citation type="submission" date="2021-09" db="EMBL/GenBank/DDBJ databases">
        <title>The genome of Mauremys mutica provides insights into the evolution of semi-aquatic lifestyle.</title>
        <authorList>
            <person name="Gong S."/>
            <person name="Gao Y."/>
        </authorList>
    </citation>
    <scope>NUCLEOTIDE SEQUENCE</scope>
    <source>
        <strain evidence="1">MM-2020</strain>
        <tissue evidence="1">Muscle</tissue>
    </source>
</reference>
<dbReference type="Proteomes" id="UP000827986">
    <property type="component" value="Unassembled WGS sequence"/>
</dbReference>
<comment type="caution">
    <text evidence="1">The sequence shown here is derived from an EMBL/GenBank/DDBJ whole genome shotgun (WGS) entry which is preliminary data.</text>
</comment>
<dbReference type="AlphaFoldDB" id="A0A9D4APU2"/>
<dbReference type="EMBL" id="JAHDVG010000487">
    <property type="protein sequence ID" value="KAH1166094.1"/>
    <property type="molecule type" value="Genomic_DNA"/>
</dbReference>
<gene>
    <name evidence="1" type="ORF">KIL84_015266</name>
</gene>
<proteinExistence type="predicted"/>
<evidence type="ECO:0000313" key="1">
    <source>
        <dbReference type="EMBL" id="KAH1166094.1"/>
    </source>
</evidence>
<name>A0A9D4APU2_9SAUR</name>
<protein>
    <submittedName>
        <fullName evidence="1">Uncharacterized protein</fullName>
    </submittedName>
</protein>
<keyword evidence="2" id="KW-1185">Reference proteome</keyword>
<organism evidence="1 2">
    <name type="scientific">Mauremys mutica</name>
    <name type="common">yellowpond turtle</name>
    <dbReference type="NCBI Taxonomy" id="74926"/>
    <lineage>
        <taxon>Eukaryota</taxon>
        <taxon>Metazoa</taxon>
        <taxon>Chordata</taxon>
        <taxon>Craniata</taxon>
        <taxon>Vertebrata</taxon>
        <taxon>Euteleostomi</taxon>
        <taxon>Archelosauria</taxon>
        <taxon>Testudinata</taxon>
        <taxon>Testudines</taxon>
        <taxon>Cryptodira</taxon>
        <taxon>Durocryptodira</taxon>
        <taxon>Testudinoidea</taxon>
        <taxon>Geoemydidae</taxon>
        <taxon>Geoemydinae</taxon>
        <taxon>Mauremys</taxon>
    </lineage>
</organism>
<accession>A0A9D4APU2</accession>
<evidence type="ECO:0000313" key="2">
    <source>
        <dbReference type="Proteomes" id="UP000827986"/>
    </source>
</evidence>